<dbReference type="PANTHER" id="PTHR28153:SF1">
    <property type="entry name" value="DUF4484 DOMAIN-CONTAINING PROTEIN"/>
    <property type="match status" value="1"/>
</dbReference>
<dbReference type="STRING" id="303698.A0A1V6SV78"/>
<sequence length="662" mass="73677">MISCDLVSTVIPRSFNLEHLLLPSHSTLLEWRPGGFSSYTMAHDSNRISSAMESPPGIAALFVIRFDIRTGYVVSWKRTTSGVDVEGVVEYKSLPSGLHNVKDDLIYFVHDQYAGISSFLNQPAAEAERNAKMFAIGVLVPLSSGRLGKSWRHAPRLRDLTLKYAADMSNEQPLSDYWDAFHIGGPDSSAADSPVDSPISLRFRPGDRPENLSRSRAFSDALVLETFRPALTPFHPASSLPNFIDCFGPLIFPLYRAALLRKRILFMTEAPVHIPCNFVYDLSLLASLPNSLLQALPPGYIPPLRPRPLFNIGIHDIPYLSSFDTTRSSQDPDTDPSWIACSTDTVLTMKPELYDALVTLPAAHSQHAAERVFPEISLMHPSSEKGSARKTYLLKATQRDARRYGMLRRGLRHFVAERSISPETEHESDSDSTYSSSPVVEPISWTRLAYNSFIWWASAGEHRDGLSEEEEEHQIEQDARLLASVESLAYPAPNSTNRRSFHGEDGGQEPQEVALVAYFRRLTTQIFFTLAGAIARHDSESCDDDGTDPYHDSPYLDDPENDDSNLSLSMSRQSIHTDDDNAPLLRQRSHANNANHTHDAPGNDGSGNDDPVTITIADMAEMGLDVWSATDRIFVEELVSLWWGRPAHVDSARIRCCGISIL</sequence>
<dbReference type="OrthoDB" id="2152680at2759"/>
<feature type="region of interest" description="Disordered" evidence="1">
    <location>
        <begin position="592"/>
        <end position="612"/>
    </location>
</feature>
<evidence type="ECO:0000313" key="3">
    <source>
        <dbReference type="EMBL" id="OQE17523.1"/>
    </source>
</evidence>
<evidence type="ECO:0000256" key="1">
    <source>
        <dbReference type="SAM" id="MobiDB-lite"/>
    </source>
</evidence>
<dbReference type="Pfam" id="PF09804">
    <property type="entry name" value="DENND11"/>
    <property type="match status" value="1"/>
</dbReference>
<dbReference type="PANTHER" id="PTHR28153">
    <property type="entry name" value="PROTEIN, PUTATIVE-RELATED"/>
    <property type="match status" value="1"/>
</dbReference>
<comment type="caution">
    <text evidence="3">The sequence shown here is derived from an EMBL/GenBank/DDBJ whole genome shotgun (WGS) entry which is preliminary data.</text>
</comment>
<feature type="region of interest" description="Disordered" evidence="1">
    <location>
        <begin position="418"/>
        <end position="438"/>
    </location>
</feature>
<accession>A0A1V6SV78</accession>
<evidence type="ECO:0000259" key="2">
    <source>
        <dbReference type="Pfam" id="PF14831"/>
    </source>
</evidence>
<name>A0A1V6SV78_9EURO</name>
<dbReference type="InterPro" id="IPR053056">
    <property type="entry name" value="Lipid_Metab_Assoc_Protein"/>
</dbReference>
<keyword evidence="4" id="KW-1185">Reference proteome</keyword>
<feature type="domain" description="DUF4484" evidence="2">
    <location>
        <begin position="440"/>
        <end position="661"/>
    </location>
</feature>
<dbReference type="EMBL" id="MLKD01000020">
    <property type="protein sequence ID" value="OQE17523.1"/>
    <property type="molecule type" value="Genomic_DNA"/>
</dbReference>
<dbReference type="InterPro" id="IPR018626">
    <property type="entry name" value="LCHN/Anr2"/>
</dbReference>
<dbReference type="Proteomes" id="UP000191285">
    <property type="component" value="Unassembled WGS sequence"/>
</dbReference>
<evidence type="ECO:0000313" key="4">
    <source>
        <dbReference type="Proteomes" id="UP000191285"/>
    </source>
</evidence>
<proteinExistence type="predicted"/>
<reference evidence="4" key="1">
    <citation type="journal article" date="2017" name="Nat. Microbiol.">
        <title>Global analysis of biosynthetic gene clusters reveals vast potential of secondary metabolite production in Penicillium species.</title>
        <authorList>
            <person name="Nielsen J.C."/>
            <person name="Grijseels S."/>
            <person name="Prigent S."/>
            <person name="Ji B."/>
            <person name="Dainat J."/>
            <person name="Nielsen K.F."/>
            <person name="Frisvad J.C."/>
            <person name="Workman M."/>
            <person name="Nielsen J."/>
        </authorList>
    </citation>
    <scope>NUCLEOTIDE SEQUENCE [LARGE SCALE GENOMIC DNA]</scope>
    <source>
        <strain evidence="4">IBT 24891</strain>
    </source>
</reference>
<protein>
    <recommendedName>
        <fullName evidence="2">DUF4484 domain-containing protein</fullName>
    </recommendedName>
</protein>
<dbReference type="AlphaFoldDB" id="A0A1V6SV78"/>
<dbReference type="InterPro" id="IPR028115">
    <property type="entry name" value="DUF4484"/>
</dbReference>
<gene>
    <name evidence="3" type="ORF">PENSTE_c020G08767</name>
</gene>
<dbReference type="Pfam" id="PF14831">
    <property type="entry name" value="DUF4484"/>
    <property type="match status" value="1"/>
</dbReference>
<feature type="region of interest" description="Disordered" evidence="1">
    <location>
        <begin position="538"/>
        <end position="567"/>
    </location>
</feature>
<dbReference type="GO" id="GO:0005811">
    <property type="term" value="C:lipid droplet"/>
    <property type="evidence" value="ECO:0007669"/>
    <property type="project" value="TreeGrafter"/>
</dbReference>
<organism evidence="3 4">
    <name type="scientific">Penicillium steckii</name>
    <dbReference type="NCBI Taxonomy" id="303698"/>
    <lineage>
        <taxon>Eukaryota</taxon>
        <taxon>Fungi</taxon>
        <taxon>Dikarya</taxon>
        <taxon>Ascomycota</taxon>
        <taxon>Pezizomycotina</taxon>
        <taxon>Eurotiomycetes</taxon>
        <taxon>Eurotiomycetidae</taxon>
        <taxon>Eurotiales</taxon>
        <taxon>Aspergillaceae</taxon>
        <taxon>Penicillium</taxon>
    </lineage>
</organism>